<evidence type="ECO:0000313" key="13">
    <source>
        <dbReference type="Proteomes" id="UP000609172"/>
    </source>
</evidence>
<sequence>MNLKTNSLLAKTFLLSVLLVSVSACKKETSKETDITTTQDSVAVEAPLASWNEGQNKQTILDYVKDVTTEGSANFVPVADRIATFDNDGTLWSEQPVYFQLFFVMDRIKVLAKDHPEWKDKQPYKSVLENNMPELMKQGKKGLVELLMTTHAGMSSEEFEKTVKDWIATAKHPTKNKPYNQLVFQPMLELINYLKENQFKVFIVSGGGIEFMRPWAEATYGIPKDQIIGSSLKEQFETTNGTTTINKLAELDFYDDKEGKPVAINKFIGRKPVLSAGNSDGDLQMLQYAASNPLKNLEIYIHHTDSIREWSYDRKSPIGTFDKGWDEAKQKGWLVIDMKNDWKVIYPGDK</sequence>
<evidence type="ECO:0000256" key="7">
    <source>
        <dbReference type="ARBA" id="ARBA00022842"/>
    </source>
</evidence>
<comment type="catalytic activity">
    <reaction evidence="10">
        <text>O-phospho-D-serine + H2O = D-serine + phosphate</text>
        <dbReference type="Rhea" id="RHEA:24873"/>
        <dbReference type="ChEBI" id="CHEBI:15377"/>
        <dbReference type="ChEBI" id="CHEBI:35247"/>
        <dbReference type="ChEBI" id="CHEBI:43474"/>
        <dbReference type="ChEBI" id="CHEBI:58680"/>
        <dbReference type="EC" id="3.1.3.3"/>
    </reaction>
</comment>
<feature type="chain" id="PRO_5037394927" description="phosphoserine phosphatase" evidence="11">
    <location>
        <begin position="27"/>
        <end position="350"/>
    </location>
</feature>
<keyword evidence="5" id="KW-0479">Metal-binding</keyword>
<dbReference type="EMBL" id="JAEHFV010000001">
    <property type="protein sequence ID" value="MBK0368338.1"/>
    <property type="molecule type" value="Genomic_DNA"/>
</dbReference>
<dbReference type="SUPFAM" id="SSF56784">
    <property type="entry name" value="HAD-like"/>
    <property type="match status" value="1"/>
</dbReference>
<dbReference type="PANTHER" id="PTHR43344:SF2">
    <property type="entry name" value="PHOSPHOSERINE PHOSPHATASE"/>
    <property type="match status" value="1"/>
</dbReference>
<dbReference type="GO" id="GO:0006564">
    <property type="term" value="P:L-serine biosynthetic process"/>
    <property type="evidence" value="ECO:0007669"/>
    <property type="project" value="UniProtKB-KW"/>
</dbReference>
<organism evidence="12 13">
    <name type="scientific">Flavobacterium agrisoli</name>
    <dbReference type="NCBI Taxonomy" id="2793066"/>
    <lineage>
        <taxon>Bacteria</taxon>
        <taxon>Pseudomonadati</taxon>
        <taxon>Bacteroidota</taxon>
        <taxon>Flavobacteriia</taxon>
        <taxon>Flavobacteriales</taxon>
        <taxon>Flavobacteriaceae</taxon>
        <taxon>Flavobacterium</taxon>
    </lineage>
</organism>
<keyword evidence="13" id="KW-1185">Reference proteome</keyword>
<evidence type="ECO:0000256" key="5">
    <source>
        <dbReference type="ARBA" id="ARBA00022723"/>
    </source>
</evidence>
<dbReference type="GO" id="GO:0005737">
    <property type="term" value="C:cytoplasm"/>
    <property type="evidence" value="ECO:0007669"/>
    <property type="project" value="TreeGrafter"/>
</dbReference>
<evidence type="ECO:0000256" key="6">
    <source>
        <dbReference type="ARBA" id="ARBA00022801"/>
    </source>
</evidence>
<evidence type="ECO:0000313" key="12">
    <source>
        <dbReference type="EMBL" id="MBK0368338.1"/>
    </source>
</evidence>
<keyword evidence="11" id="KW-0732">Signal</keyword>
<dbReference type="GO" id="GO:0000287">
    <property type="term" value="F:magnesium ion binding"/>
    <property type="evidence" value="ECO:0007669"/>
    <property type="project" value="TreeGrafter"/>
</dbReference>
<protein>
    <recommendedName>
        <fullName evidence="3">phosphoserine phosphatase</fullName>
        <ecNumber evidence="3">3.1.3.3</ecNumber>
    </recommendedName>
</protein>
<evidence type="ECO:0000256" key="2">
    <source>
        <dbReference type="ARBA" id="ARBA00005135"/>
    </source>
</evidence>
<accession>A0A934PL30</accession>
<reference evidence="12" key="1">
    <citation type="submission" date="2020-12" db="EMBL/GenBank/DDBJ databases">
        <title>Bacterial novel species Flavobacterium sp. SE-1-e isolated from soil.</title>
        <authorList>
            <person name="Jung H.-Y."/>
        </authorList>
    </citation>
    <scope>NUCLEOTIDE SEQUENCE</scope>
    <source>
        <strain evidence="12">SE-1-e</strain>
    </source>
</reference>
<proteinExistence type="predicted"/>
<evidence type="ECO:0000256" key="8">
    <source>
        <dbReference type="ARBA" id="ARBA00023299"/>
    </source>
</evidence>
<dbReference type="RefSeq" id="WP_200104273.1">
    <property type="nucleotide sequence ID" value="NZ_JAEHFV010000001.1"/>
</dbReference>
<dbReference type="GO" id="GO:0036424">
    <property type="term" value="F:L-phosphoserine phosphatase activity"/>
    <property type="evidence" value="ECO:0007669"/>
    <property type="project" value="TreeGrafter"/>
</dbReference>
<feature type="signal peptide" evidence="11">
    <location>
        <begin position="1"/>
        <end position="26"/>
    </location>
</feature>
<dbReference type="PANTHER" id="PTHR43344">
    <property type="entry name" value="PHOSPHOSERINE PHOSPHATASE"/>
    <property type="match status" value="1"/>
</dbReference>
<evidence type="ECO:0000256" key="3">
    <source>
        <dbReference type="ARBA" id="ARBA00012640"/>
    </source>
</evidence>
<dbReference type="InterPro" id="IPR050582">
    <property type="entry name" value="HAD-like_SerB"/>
</dbReference>
<evidence type="ECO:0000256" key="1">
    <source>
        <dbReference type="ARBA" id="ARBA00001946"/>
    </source>
</evidence>
<dbReference type="InterPro" id="IPR023214">
    <property type="entry name" value="HAD_sf"/>
</dbReference>
<gene>
    <name evidence="12" type="ORF">I5M07_00710</name>
</gene>
<dbReference type="Gene3D" id="3.40.50.1000">
    <property type="entry name" value="HAD superfamily/HAD-like"/>
    <property type="match status" value="1"/>
</dbReference>
<comment type="catalytic activity">
    <reaction evidence="9">
        <text>O-phospho-L-serine + H2O = L-serine + phosphate</text>
        <dbReference type="Rhea" id="RHEA:21208"/>
        <dbReference type="ChEBI" id="CHEBI:15377"/>
        <dbReference type="ChEBI" id="CHEBI:33384"/>
        <dbReference type="ChEBI" id="CHEBI:43474"/>
        <dbReference type="ChEBI" id="CHEBI:57524"/>
        <dbReference type="EC" id="3.1.3.3"/>
    </reaction>
</comment>
<keyword evidence="8" id="KW-0718">Serine biosynthesis</keyword>
<dbReference type="PROSITE" id="PS51257">
    <property type="entry name" value="PROKAR_LIPOPROTEIN"/>
    <property type="match status" value="1"/>
</dbReference>
<keyword evidence="7" id="KW-0460">Magnesium</keyword>
<comment type="caution">
    <text evidence="12">The sequence shown here is derived from an EMBL/GenBank/DDBJ whole genome shotgun (WGS) entry which is preliminary data.</text>
</comment>
<evidence type="ECO:0000256" key="9">
    <source>
        <dbReference type="ARBA" id="ARBA00048138"/>
    </source>
</evidence>
<dbReference type="EC" id="3.1.3.3" evidence="3"/>
<dbReference type="Proteomes" id="UP000609172">
    <property type="component" value="Unassembled WGS sequence"/>
</dbReference>
<dbReference type="Pfam" id="PF12710">
    <property type="entry name" value="HAD"/>
    <property type="match status" value="1"/>
</dbReference>
<evidence type="ECO:0000256" key="10">
    <source>
        <dbReference type="ARBA" id="ARBA00048523"/>
    </source>
</evidence>
<dbReference type="AlphaFoldDB" id="A0A934PL30"/>
<keyword evidence="6 12" id="KW-0378">Hydrolase</keyword>
<evidence type="ECO:0000256" key="11">
    <source>
        <dbReference type="SAM" id="SignalP"/>
    </source>
</evidence>
<comment type="pathway">
    <text evidence="2">Amino-acid biosynthesis; L-serine biosynthesis; L-serine from 3-phospho-D-glycerate: step 3/3.</text>
</comment>
<keyword evidence="4" id="KW-0028">Amino-acid biosynthesis</keyword>
<dbReference type="InterPro" id="IPR036412">
    <property type="entry name" value="HAD-like_sf"/>
</dbReference>
<name>A0A934PL30_9FLAO</name>
<comment type="cofactor">
    <cofactor evidence="1">
        <name>Mg(2+)</name>
        <dbReference type="ChEBI" id="CHEBI:18420"/>
    </cofactor>
</comment>
<evidence type="ECO:0000256" key="4">
    <source>
        <dbReference type="ARBA" id="ARBA00022605"/>
    </source>
</evidence>